<dbReference type="STRING" id="57704.SAMN04489793_3072"/>
<sequence>MVEADTSWAVLGAEGTVILAGRGAAEPPQVRHHVEIVRVGKRDIVVADERGAEHRFRVTDVDGVGFRSAARRDLWSRAELLVPRTSPVVTLAQNHAKAAHIYFELTKGLDRLRDDRTSEVAAEVRDTAQALVYALLDLEEDAKETP</sequence>
<dbReference type="AlphaFoldDB" id="A0A1H4UZA0"/>
<reference evidence="2" key="1">
    <citation type="submission" date="2016-10" db="EMBL/GenBank/DDBJ databases">
        <authorList>
            <person name="Varghese N."/>
            <person name="Submissions S."/>
        </authorList>
    </citation>
    <scope>NUCLEOTIDE SEQUENCE [LARGE SCALE GENOMIC DNA]</scope>
    <source>
        <strain evidence="2">DSM 44234</strain>
    </source>
</reference>
<dbReference type="Proteomes" id="UP000182241">
    <property type="component" value="Unassembled WGS sequence"/>
</dbReference>
<evidence type="ECO:0000313" key="2">
    <source>
        <dbReference type="Proteomes" id="UP000182241"/>
    </source>
</evidence>
<keyword evidence="2" id="KW-1185">Reference proteome</keyword>
<gene>
    <name evidence="1" type="ORF">SAMN04489793_3072</name>
</gene>
<protein>
    <submittedName>
        <fullName evidence="1">Uncharacterized protein</fullName>
    </submittedName>
</protein>
<dbReference type="RefSeq" id="WP_139286189.1">
    <property type="nucleotide sequence ID" value="NZ_FNSA01000003.1"/>
</dbReference>
<accession>A0A1H4UZA0</accession>
<dbReference type="OrthoDB" id="9965068at2"/>
<evidence type="ECO:0000313" key="1">
    <source>
        <dbReference type="EMBL" id="SEC73454.1"/>
    </source>
</evidence>
<proteinExistence type="predicted"/>
<dbReference type="EMBL" id="FNSA01000003">
    <property type="protein sequence ID" value="SEC73454.1"/>
    <property type="molecule type" value="Genomic_DNA"/>
</dbReference>
<name>A0A1H4UZA0_TSUTY</name>
<organism evidence="1 2">
    <name type="scientific">Tsukamurella tyrosinosolvens</name>
    <dbReference type="NCBI Taxonomy" id="57704"/>
    <lineage>
        <taxon>Bacteria</taxon>
        <taxon>Bacillati</taxon>
        <taxon>Actinomycetota</taxon>
        <taxon>Actinomycetes</taxon>
        <taxon>Mycobacteriales</taxon>
        <taxon>Tsukamurellaceae</taxon>
        <taxon>Tsukamurella</taxon>
    </lineage>
</organism>